<accession>A0A7W9YAA4</accession>
<reference evidence="1 2" key="1">
    <citation type="submission" date="2020-08" db="EMBL/GenBank/DDBJ databases">
        <title>Genomic Encyclopedia of Type Strains, Phase IV (KMG-IV): sequencing the most valuable type-strain genomes for metagenomic binning, comparative biology and taxonomic classification.</title>
        <authorList>
            <person name="Goeker M."/>
        </authorList>
    </citation>
    <scope>NUCLEOTIDE SEQUENCE [LARGE SCALE GENOMIC DNA]</scope>
    <source>
        <strain evidence="1 2">DSM 100734</strain>
    </source>
</reference>
<sequence>MSDAKEFSISSNGDRWSLEEIGGNMFVLHKATRHPKDMRPAPRLRLFSNDVPENQNTLRCFRCLEHVPSRLDE</sequence>
<dbReference type="AlphaFoldDB" id="A0A7W9YAA4"/>
<evidence type="ECO:0000313" key="2">
    <source>
        <dbReference type="Proteomes" id="UP000547879"/>
    </source>
</evidence>
<dbReference type="EMBL" id="JACHEG010000006">
    <property type="protein sequence ID" value="MBB6164767.1"/>
    <property type="molecule type" value="Genomic_DNA"/>
</dbReference>
<comment type="caution">
    <text evidence="1">The sequence shown here is derived from an EMBL/GenBank/DDBJ whole genome shotgun (WGS) entry which is preliminary data.</text>
</comment>
<evidence type="ECO:0000313" key="1">
    <source>
        <dbReference type="EMBL" id="MBB6164767.1"/>
    </source>
</evidence>
<proteinExistence type="predicted"/>
<name>A0A7W9YAA4_9HYPH</name>
<organism evidence="1 2">
    <name type="scientific">Rhizobium wenxiniae</name>
    <dbReference type="NCBI Taxonomy" id="1737357"/>
    <lineage>
        <taxon>Bacteria</taxon>
        <taxon>Pseudomonadati</taxon>
        <taxon>Pseudomonadota</taxon>
        <taxon>Alphaproteobacteria</taxon>
        <taxon>Hyphomicrobiales</taxon>
        <taxon>Rhizobiaceae</taxon>
        <taxon>Rhizobium/Agrobacterium group</taxon>
        <taxon>Rhizobium</taxon>
    </lineage>
</organism>
<keyword evidence="2" id="KW-1185">Reference proteome</keyword>
<gene>
    <name evidence="1" type="ORF">HNQ72_004612</name>
</gene>
<protein>
    <submittedName>
        <fullName evidence="1">Uncharacterized protein</fullName>
    </submittedName>
</protein>
<dbReference type="Proteomes" id="UP000547879">
    <property type="component" value="Unassembled WGS sequence"/>
</dbReference>